<dbReference type="Pfam" id="PF01547">
    <property type="entry name" value="SBP_bac_1"/>
    <property type="match status" value="1"/>
</dbReference>
<comment type="subcellular location">
    <subcellularLocation>
        <location evidence="1">Cell envelope</location>
    </subcellularLocation>
</comment>
<feature type="region of interest" description="Disordered" evidence="5">
    <location>
        <begin position="25"/>
        <end position="57"/>
    </location>
</feature>
<comment type="caution">
    <text evidence="7">The sequence shown here is derived from an EMBL/GenBank/DDBJ whole genome shotgun (WGS) entry which is preliminary data.</text>
</comment>
<dbReference type="OrthoDB" id="9798191at2"/>
<dbReference type="PANTHER" id="PTHR43649">
    <property type="entry name" value="ARABINOSE-BINDING PROTEIN-RELATED"/>
    <property type="match status" value="1"/>
</dbReference>
<evidence type="ECO:0000256" key="5">
    <source>
        <dbReference type="SAM" id="MobiDB-lite"/>
    </source>
</evidence>
<reference evidence="7 8" key="1">
    <citation type="submission" date="2015-05" db="EMBL/GenBank/DDBJ databases">
        <title>Comparison of genome.</title>
        <authorList>
            <person name="Zheng Z."/>
            <person name="Sun M."/>
        </authorList>
    </citation>
    <scope>NUCLEOTIDE SEQUENCE [LARGE SCALE GENOMIC DNA]</scope>
    <source>
        <strain evidence="7 8">G25-74</strain>
    </source>
</reference>
<organism evidence="7 8">
    <name type="scientific">Lederbergia galactosidilytica</name>
    <dbReference type="NCBI Taxonomy" id="217031"/>
    <lineage>
        <taxon>Bacteria</taxon>
        <taxon>Bacillati</taxon>
        <taxon>Bacillota</taxon>
        <taxon>Bacilli</taxon>
        <taxon>Bacillales</taxon>
        <taxon>Bacillaceae</taxon>
        <taxon>Lederbergia</taxon>
    </lineage>
</organism>
<feature type="compositionally biased region" description="Low complexity" evidence="5">
    <location>
        <begin position="32"/>
        <end position="49"/>
    </location>
</feature>
<evidence type="ECO:0000256" key="1">
    <source>
        <dbReference type="ARBA" id="ARBA00004196"/>
    </source>
</evidence>
<dbReference type="PANTHER" id="PTHR43649:SF31">
    <property type="entry name" value="SN-GLYCEROL-3-PHOSPHATE-BINDING PERIPLASMIC PROTEIN UGPB"/>
    <property type="match status" value="1"/>
</dbReference>
<keyword evidence="8" id="KW-1185">Reference proteome</keyword>
<proteinExistence type="inferred from homology"/>
<dbReference type="InterPro" id="IPR050490">
    <property type="entry name" value="Bact_solute-bd_prot1"/>
</dbReference>
<dbReference type="PROSITE" id="PS51257">
    <property type="entry name" value="PROKAR_LIPOPROTEIN"/>
    <property type="match status" value="1"/>
</dbReference>
<dbReference type="PATRIC" id="fig|217031.6.peg.3969"/>
<evidence type="ECO:0000313" key="7">
    <source>
        <dbReference type="EMBL" id="OAK67983.1"/>
    </source>
</evidence>
<dbReference type="AlphaFoldDB" id="A0A177ZK75"/>
<dbReference type="EMBL" id="LDJR01000058">
    <property type="protein sequence ID" value="OAK67983.1"/>
    <property type="molecule type" value="Genomic_DNA"/>
</dbReference>
<feature type="signal peptide" evidence="6">
    <location>
        <begin position="1"/>
        <end position="23"/>
    </location>
</feature>
<evidence type="ECO:0000256" key="3">
    <source>
        <dbReference type="ARBA" id="ARBA00022448"/>
    </source>
</evidence>
<dbReference type="RefSeq" id="WP_057983901.1">
    <property type="nucleotide sequence ID" value="NZ_JAGGKH010000001.1"/>
</dbReference>
<dbReference type="Proteomes" id="UP000077881">
    <property type="component" value="Unassembled WGS sequence"/>
</dbReference>
<evidence type="ECO:0000256" key="4">
    <source>
        <dbReference type="ARBA" id="ARBA00022729"/>
    </source>
</evidence>
<sequence>MYRKRLPLILGLLLSIMLLGACSDSSEKGSASDTDNTSNANENNSSDEGSSSEDEPKEEITMRFWYPGEPDAVEERLKEVFPHITFEWENIQVVNAYKETIEEEISKQKLPDIMVLTDYSLSVLKGYEMLFDLTPLIEKHELDMSDWPEYRVKAMHAHKPDDDGIYSLPGQLTYHGLAYNKEVFDKFGVAYPTDDMTWEEVIDLARQVTGERDGVQYRGLDIALDPQMVGMLDGWLVDEDDEVHFENRDDVKRVLSLIEEVAAIPGNIPDNDKEDFFDPWSYGIYNERNVAMALHARYIAKGLAESAEESDLNFDFVSWPLVDKDHPTQPYTDGTFYAISPYSEYPDEAFEVIEYLISDEWINDSDPLDYNMDILKDKNMEAFTRHPLNVPDGRASEHQVTGRWLFGKTANRIIYEDVDINTAIRETQEEAETLIKEAKGSD</sequence>
<keyword evidence="4 6" id="KW-0732">Signal</keyword>
<dbReference type="STRING" id="217031.ABB05_18305"/>
<gene>
    <name evidence="7" type="ORF">ABB05_18305</name>
</gene>
<dbReference type="SUPFAM" id="SSF53850">
    <property type="entry name" value="Periplasmic binding protein-like II"/>
    <property type="match status" value="1"/>
</dbReference>
<accession>A0A177ZK75</accession>
<dbReference type="GO" id="GO:0030313">
    <property type="term" value="C:cell envelope"/>
    <property type="evidence" value="ECO:0007669"/>
    <property type="project" value="UniProtKB-SubCell"/>
</dbReference>
<dbReference type="InterPro" id="IPR006059">
    <property type="entry name" value="SBP"/>
</dbReference>
<dbReference type="Gene3D" id="3.40.190.10">
    <property type="entry name" value="Periplasmic binding protein-like II"/>
    <property type="match status" value="1"/>
</dbReference>
<comment type="similarity">
    <text evidence="2">Belongs to the bacterial solute-binding protein 1 family.</text>
</comment>
<keyword evidence="3" id="KW-0813">Transport</keyword>
<protein>
    <submittedName>
        <fullName evidence="7">Uncharacterized protein</fullName>
    </submittedName>
</protein>
<evidence type="ECO:0000313" key="8">
    <source>
        <dbReference type="Proteomes" id="UP000077881"/>
    </source>
</evidence>
<evidence type="ECO:0000256" key="2">
    <source>
        <dbReference type="ARBA" id="ARBA00008520"/>
    </source>
</evidence>
<feature type="chain" id="PRO_5038697823" evidence="6">
    <location>
        <begin position="24"/>
        <end position="442"/>
    </location>
</feature>
<evidence type="ECO:0000256" key="6">
    <source>
        <dbReference type="SAM" id="SignalP"/>
    </source>
</evidence>
<name>A0A177ZK75_9BACI</name>